<evidence type="ECO:0000313" key="3">
    <source>
        <dbReference type="EMBL" id="ORX94151.1"/>
    </source>
</evidence>
<dbReference type="EMBL" id="MCFE01000212">
    <property type="protein sequence ID" value="ORX94151.1"/>
    <property type="molecule type" value="Genomic_DNA"/>
</dbReference>
<feature type="region of interest" description="Disordered" evidence="2">
    <location>
        <begin position="123"/>
        <end position="145"/>
    </location>
</feature>
<feature type="region of interest" description="Disordered" evidence="2">
    <location>
        <begin position="40"/>
        <end position="107"/>
    </location>
</feature>
<proteinExistence type="predicted"/>
<organism evidence="3 4">
    <name type="scientific">Basidiobolus meristosporus CBS 931.73</name>
    <dbReference type="NCBI Taxonomy" id="1314790"/>
    <lineage>
        <taxon>Eukaryota</taxon>
        <taxon>Fungi</taxon>
        <taxon>Fungi incertae sedis</taxon>
        <taxon>Zoopagomycota</taxon>
        <taxon>Entomophthoromycotina</taxon>
        <taxon>Basidiobolomycetes</taxon>
        <taxon>Basidiobolales</taxon>
        <taxon>Basidiobolaceae</taxon>
        <taxon>Basidiobolus</taxon>
    </lineage>
</organism>
<dbReference type="AlphaFoldDB" id="A0A1Y1Y803"/>
<feature type="region of interest" description="Disordered" evidence="2">
    <location>
        <begin position="230"/>
        <end position="291"/>
    </location>
</feature>
<sequence>MGFEAMTSTNPSAAGPFEENINSPRKLREKRLMTTEEFDRILQTEPPTRLSLVSNRRGSVSNNPSEKARVGQHPARKSLKKQVSFDNFSHKLKHSSVDSPPRSALPHFNSYAQLSTTHPAETMADLDSHNYPGSDTEANSDTSSTGATLMVAEKKSISSLIKKTFGKKSKRSGDKDATTSSEQSLPSSPSASLFSISPQPSPVDSIFDHSKATLDSLRGQHPQRYQLQAYEEDWEDNRPPPIPTNRPHGPAMNRRQYDSAASTPFRLSPAPKAGMARKGGSPARLPLRDQPLETPKGIKVSFQSEEEVIQHADKDDCEEQVSGPRSRTSSFSSEDSFHTIEEMSMSMAQQLPLTSDLPRHPTDAAQQDLESLRWENSMLSKELEKIKKQLALEQSARSSLLKSMDNARTQFDDISAQAYRKLRQVTSENRRLHSQVNSLERKLTSLNRDWH</sequence>
<reference evidence="3 4" key="1">
    <citation type="submission" date="2016-07" db="EMBL/GenBank/DDBJ databases">
        <title>Pervasive Adenine N6-methylation of Active Genes in Fungi.</title>
        <authorList>
            <consortium name="DOE Joint Genome Institute"/>
            <person name="Mondo S.J."/>
            <person name="Dannebaum R.O."/>
            <person name="Kuo R.C."/>
            <person name="Labutti K."/>
            <person name="Haridas S."/>
            <person name="Kuo A."/>
            <person name="Salamov A."/>
            <person name="Ahrendt S.R."/>
            <person name="Lipzen A."/>
            <person name="Sullivan W."/>
            <person name="Andreopoulos W.B."/>
            <person name="Clum A."/>
            <person name="Lindquist E."/>
            <person name="Daum C."/>
            <person name="Ramamoorthy G.K."/>
            <person name="Gryganskyi A."/>
            <person name="Culley D."/>
            <person name="Magnuson J.K."/>
            <person name="James T.Y."/>
            <person name="O'Malley M.A."/>
            <person name="Stajich J.E."/>
            <person name="Spatafora J.W."/>
            <person name="Visel A."/>
            <person name="Grigoriev I.V."/>
        </authorList>
    </citation>
    <scope>NUCLEOTIDE SEQUENCE [LARGE SCALE GENOMIC DNA]</scope>
    <source>
        <strain evidence="3 4">CBS 931.73</strain>
    </source>
</reference>
<name>A0A1Y1Y803_9FUNG</name>
<evidence type="ECO:0000313" key="4">
    <source>
        <dbReference type="Proteomes" id="UP000193498"/>
    </source>
</evidence>
<feature type="region of interest" description="Disordered" evidence="2">
    <location>
        <begin position="306"/>
        <end position="335"/>
    </location>
</feature>
<feature type="region of interest" description="Disordered" evidence="2">
    <location>
        <begin position="164"/>
        <end position="207"/>
    </location>
</feature>
<accession>A0A1Y1Y803</accession>
<evidence type="ECO:0000256" key="2">
    <source>
        <dbReference type="SAM" id="MobiDB-lite"/>
    </source>
</evidence>
<dbReference type="InParanoid" id="A0A1Y1Y803"/>
<gene>
    <name evidence="3" type="ORF">K493DRAFT_337921</name>
</gene>
<dbReference type="OrthoDB" id="2289096at2759"/>
<evidence type="ECO:0000256" key="1">
    <source>
        <dbReference type="SAM" id="Coils"/>
    </source>
</evidence>
<feature type="region of interest" description="Disordered" evidence="2">
    <location>
        <begin position="1"/>
        <end position="27"/>
    </location>
</feature>
<protein>
    <submittedName>
        <fullName evidence="3">Uncharacterized protein</fullName>
    </submittedName>
</protein>
<dbReference type="Proteomes" id="UP000193498">
    <property type="component" value="Unassembled WGS sequence"/>
</dbReference>
<feature type="compositionally biased region" description="Polar residues" evidence="2">
    <location>
        <begin position="51"/>
        <end position="65"/>
    </location>
</feature>
<feature type="compositionally biased region" description="Low complexity" evidence="2">
    <location>
        <begin position="180"/>
        <end position="198"/>
    </location>
</feature>
<feature type="compositionally biased region" description="Low complexity" evidence="2">
    <location>
        <begin position="322"/>
        <end position="334"/>
    </location>
</feature>
<feature type="coiled-coil region" evidence="1">
    <location>
        <begin position="422"/>
        <end position="449"/>
    </location>
</feature>
<comment type="caution">
    <text evidence="3">The sequence shown here is derived from an EMBL/GenBank/DDBJ whole genome shotgun (WGS) entry which is preliminary data.</text>
</comment>
<keyword evidence="4" id="KW-1185">Reference proteome</keyword>
<feature type="compositionally biased region" description="Polar residues" evidence="2">
    <location>
        <begin position="131"/>
        <end position="145"/>
    </location>
</feature>
<feature type="compositionally biased region" description="Polar residues" evidence="2">
    <location>
        <begin position="1"/>
        <end position="12"/>
    </location>
</feature>
<keyword evidence="1" id="KW-0175">Coiled coil</keyword>